<organism evidence="2 3">
    <name type="scientific">Pseudomonas saponiphila</name>
    <dbReference type="NCBI Taxonomy" id="556534"/>
    <lineage>
        <taxon>Bacteria</taxon>
        <taxon>Pseudomonadati</taxon>
        <taxon>Pseudomonadota</taxon>
        <taxon>Gammaproteobacteria</taxon>
        <taxon>Pseudomonadales</taxon>
        <taxon>Pseudomonadaceae</taxon>
        <taxon>Pseudomonas</taxon>
    </lineage>
</organism>
<dbReference type="Proteomes" id="UP000198982">
    <property type="component" value="Unassembled WGS sequence"/>
</dbReference>
<keyword evidence="3" id="KW-1185">Reference proteome</keyword>
<dbReference type="AlphaFoldDB" id="A0A1H4YDQ4"/>
<evidence type="ECO:0000313" key="3">
    <source>
        <dbReference type="Proteomes" id="UP000198982"/>
    </source>
</evidence>
<sequence>MRVYCKECGEKARISSRDDVSPTFARLYCQCLNAKGCGHRFVMTLAFSHALVPAAEPIDRMLFDRLHALPRKQQREMFEQLGISSA</sequence>
<accession>A0A1H4YDQ4</accession>
<protein>
    <submittedName>
        <fullName evidence="2">Ogr/Delta-like zinc finger</fullName>
    </submittedName>
</protein>
<dbReference type="EMBL" id="FNTJ01000002">
    <property type="protein sequence ID" value="SED16039.1"/>
    <property type="molecule type" value="Genomic_DNA"/>
</dbReference>
<dbReference type="Pfam" id="PF04606">
    <property type="entry name" value="Ogr_Delta"/>
    <property type="match status" value="1"/>
</dbReference>
<dbReference type="RefSeq" id="WP_092320512.1">
    <property type="nucleotide sequence ID" value="NZ_FNTJ01000002.1"/>
</dbReference>
<name>A0A1H4YDQ4_9PSED</name>
<dbReference type="InterPro" id="IPR007684">
    <property type="entry name" value="Znf_Ogr/Delta"/>
</dbReference>
<evidence type="ECO:0000313" key="2">
    <source>
        <dbReference type="EMBL" id="SED16039.1"/>
    </source>
</evidence>
<reference evidence="3" key="1">
    <citation type="submission" date="2016-10" db="EMBL/GenBank/DDBJ databases">
        <authorList>
            <person name="Varghese N."/>
            <person name="Submissions S."/>
        </authorList>
    </citation>
    <scope>NUCLEOTIDE SEQUENCE [LARGE SCALE GENOMIC DNA]</scope>
    <source>
        <strain evidence="3">DSM 9751</strain>
    </source>
</reference>
<evidence type="ECO:0000259" key="1">
    <source>
        <dbReference type="Pfam" id="PF04606"/>
    </source>
</evidence>
<feature type="domain" description="Zinc finger Ogr/Delta-type" evidence="1">
    <location>
        <begin position="5"/>
        <end position="51"/>
    </location>
</feature>
<proteinExistence type="predicted"/>
<gene>
    <name evidence="2" type="ORF">SAMN05216178_6491</name>
</gene>